<organism evidence="1 2">
    <name type="scientific">Eumeta variegata</name>
    <name type="common">Bagworm moth</name>
    <name type="synonym">Eumeta japonica</name>
    <dbReference type="NCBI Taxonomy" id="151549"/>
    <lineage>
        <taxon>Eukaryota</taxon>
        <taxon>Metazoa</taxon>
        <taxon>Ecdysozoa</taxon>
        <taxon>Arthropoda</taxon>
        <taxon>Hexapoda</taxon>
        <taxon>Insecta</taxon>
        <taxon>Pterygota</taxon>
        <taxon>Neoptera</taxon>
        <taxon>Endopterygota</taxon>
        <taxon>Lepidoptera</taxon>
        <taxon>Glossata</taxon>
        <taxon>Ditrysia</taxon>
        <taxon>Tineoidea</taxon>
        <taxon>Psychidae</taxon>
        <taxon>Oiketicinae</taxon>
        <taxon>Eumeta</taxon>
    </lineage>
</organism>
<reference evidence="1 2" key="1">
    <citation type="journal article" date="2019" name="Commun. Biol.">
        <title>The bagworm genome reveals a unique fibroin gene that provides high tensile strength.</title>
        <authorList>
            <person name="Kono N."/>
            <person name="Nakamura H."/>
            <person name="Ohtoshi R."/>
            <person name="Tomita M."/>
            <person name="Numata K."/>
            <person name="Arakawa K."/>
        </authorList>
    </citation>
    <scope>NUCLEOTIDE SEQUENCE [LARGE SCALE GENOMIC DNA]</scope>
</reference>
<name>A0A4C1YXB0_EUMVA</name>
<dbReference type="PANTHER" id="PTHR22954:SF3">
    <property type="entry name" value="PROTEIN CBG08539"/>
    <property type="match status" value="1"/>
</dbReference>
<dbReference type="Pfam" id="PF03564">
    <property type="entry name" value="DUF1759"/>
    <property type="match status" value="1"/>
</dbReference>
<dbReference type="OrthoDB" id="5989194at2759"/>
<sequence>MSEEVDSRMDVCLHCLMNEQNNDTNLLSPADVEKEGYVRVAEAECARDYRDENNQKILKNNLLMQENPLGYSTAERRDVGVLGTAIELAAGGRSIVLVGTQLIHRAMTDKEAKELKDLISKRSSIKGRLTTFEIFLKELIEFDHINKCQLNELKIRLRKLQELFNDCDLVQTSVDIKDLSAQSDREGTENISFKSTAEAREMIEKYDKCAYSESSVSSHCNNKFNVKLPTITLPSFDGEITKWLEFRDTYISMIYGNDSLPKIAKYQYLKGSLSGTAANVIDSLELTSKNCDIAWKLVMDRFNNKQQLVYTHLKSLFDVPAINKECADLYGT</sequence>
<protein>
    <submittedName>
        <fullName evidence="1">Uncharacterized protein</fullName>
    </submittedName>
</protein>
<gene>
    <name evidence="1" type="ORF">EVAR_98743_1</name>
</gene>
<dbReference type="PANTHER" id="PTHR22954">
    <property type="entry name" value="RETROVIRAL PROTEASE-RELATED"/>
    <property type="match status" value="1"/>
</dbReference>
<evidence type="ECO:0000313" key="2">
    <source>
        <dbReference type="Proteomes" id="UP000299102"/>
    </source>
</evidence>
<dbReference type="AlphaFoldDB" id="A0A4C1YXB0"/>
<dbReference type="EMBL" id="BGZK01001421">
    <property type="protein sequence ID" value="GBP79603.1"/>
    <property type="molecule type" value="Genomic_DNA"/>
</dbReference>
<proteinExistence type="predicted"/>
<evidence type="ECO:0000313" key="1">
    <source>
        <dbReference type="EMBL" id="GBP79603.1"/>
    </source>
</evidence>
<accession>A0A4C1YXB0</accession>
<dbReference type="InterPro" id="IPR005312">
    <property type="entry name" value="DUF1759"/>
</dbReference>
<comment type="caution">
    <text evidence="1">The sequence shown here is derived from an EMBL/GenBank/DDBJ whole genome shotgun (WGS) entry which is preliminary data.</text>
</comment>
<dbReference type="Proteomes" id="UP000299102">
    <property type="component" value="Unassembled WGS sequence"/>
</dbReference>
<keyword evidence="2" id="KW-1185">Reference proteome</keyword>